<comment type="caution">
    <text evidence="3">The sequence shown here is derived from an EMBL/GenBank/DDBJ whole genome shotgun (WGS) entry which is preliminary data.</text>
</comment>
<feature type="transmembrane region" description="Helical" evidence="1">
    <location>
        <begin position="76"/>
        <end position="96"/>
    </location>
</feature>
<evidence type="ECO:0000256" key="2">
    <source>
        <dbReference type="SAM" id="SignalP"/>
    </source>
</evidence>
<keyword evidence="1" id="KW-1133">Transmembrane helix</keyword>
<evidence type="ECO:0000313" key="3">
    <source>
        <dbReference type="EMBL" id="MEJ5943830.1"/>
    </source>
</evidence>
<gene>
    <name evidence="3" type="ORF">WDZ17_00790</name>
</gene>
<accession>A0ABU8RFH3</accession>
<dbReference type="Proteomes" id="UP001387100">
    <property type="component" value="Unassembled WGS sequence"/>
</dbReference>
<dbReference type="EMBL" id="JBBIAA010000001">
    <property type="protein sequence ID" value="MEJ5943830.1"/>
    <property type="molecule type" value="Genomic_DNA"/>
</dbReference>
<keyword evidence="1" id="KW-0812">Transmembrane</keyword>
<keyword evidence="2" id="KW-0732">Signal</keyword>
<sequence length="141" mass="13935">MARHLAPLRLVLVLAAVLGVAGMHAVGTGHAAHAVHAAHAAGAVQVAPLGHGAGDVDASVVGSADGADPDDGAGSLLHLCLAVVGAGVVLGAALVARRPWPASRPGGPGRAVRASEPSAAPLVTVPPWVHLSRTRLCLWRV</sequence>
<keyword evidence="1" id="KW-0472">Membrane</keyword>
<keyword evidence="4" id="KW-1185">Reference proteome</keyword>
<feature type="chain" id="PRO_5045766325" evidence="2">
    <location>
        <begin position="26"/>
        <end position="141"/>
    </location>
</feature>
<reference evidence="3 4" key="1">
    <citation type="journal article" date="2017" name="Int. J. Syst. Evol. Microbiol.">
        <title>Pseudokineococcus basanitobsidens sp. nov., isolated from volcanic rock.</title>
        <authorList>
            <person name="Lee D.W."/>
            <person name="Park M.Y."/>
            <person name="Kim J.J."/>
            <person name="Kim B.S."/>
        </authorList>
    </citation>
    <scope>NUCLEOTIDE SEQUENCE [LARGE SCALE GENOMIC DNA]</scope>
    <source>
        <strain evidence="3 4">DSM 103726</strain>
    </source>
</reference>
<proteinExistence type="predicted"/>
<protein>
    <submittedName>
        <fullName evidence="3">Uncharacterized protein</fullName>
    </submittedName>
</protein>
<name>A0ABU8RFH3_9ACTN</name>
<evidence type="ECO:0000313" key="4">
    <source>
        <dbReference type="Proteomes" id="UP001387100"/>
    </source>
</evidence>
<feature type="signal peptide" evidence="2">
    <location>
        <begin position="1"/>
        <end position="25"/>
    </location>
</feature>
<dbReference type="RefSeq" id="WP_339573222.1">
    <property type="nucleotide sequence ID" value="NZ_JBBIAA010000001.1"/>
</dbReference>
<organism evidence="3 4">
    <name type="scientific">Pseudokineococcus basanitobsidens</name>
    <dbReference type="NCBI Taxonomy" id="1926649"/>
    <lineage>
        <taxon>Bacteria</taxon>
        <taxon>Bacillati</taxon>
        <taxon>Actinomycetota</taxon>
        <taxon>Actinomycetes</taxon>
        <taxon>Kineosporiales</taxon>
        <taxon>Kineosporiaceae</taxon>
        <taxon>Pseudokineococcus</taxon>
    </lineage>
</organism>
<evidence type="ECO:0000256" key="1">
    <source>
        <dbReference type="SAM" id="Phobius"/>
    </source>
</evidence>